<feature type="binding site" evidence="1">
    <location>
        <position position="101"/>
    </location>
    <ligand>
        <name>S-adenosyl-L-methionine</name>
        <dbReference type="ChEBI" id="CHEBI:59789"/>
    </ligand>
</feature>
<keyword evidence="3" id="KW-1185">Reference proteome</keyword>
<keyword evidence="1" id="KW-0949">S-adenosyl-L-methionine</keyword>
<accession>A0A2V1GZK4</accession>
<dbReference type="EC" id="2.1.1.266" evidence="1"/>
<dbReference type="InterPro" id="IPR029063">
    <property type="entry name" value="SAM-dependent_MTases_sf"/>
</dbReference>
<comment type="subunit">
    <text evidence="1">Monomer.</text>
</comment>
<dbReference type="OrthoDB" id="9791274at2"/>
<feature type="site" description="Interaction with substrate rRNA" evidence="1">
    <location>
        <position position="4"/>
    </location>
</feature>
<comment type="caution">
    <text evidence="2">The sequence shown here is derived from an EMBL/GenBank/DDBJ whole genome shotgun (WGS) entry which is preliminary data.</text>
</comment>
<dbReference type="GO" id="GO:0003723">
    <property type="term" value="F:RNA binding"/>
    <property type="evidence" value="ECO:0007669"/>
    <property type="project" value="UniProtKB-UniRule"/>
</dbReference>
<organism evidence="2 3">
    <name type="scientific">Pelagibaculum spongiae</name>
    <dbReference type="NCBI Taxonomy" id="2080658"/>
    <lineage>
        <taxon>Bacteria</taxon>
        <taxon>Pseudomonadati</taxon>
        <taxon>Pseudomonadota</taxon>
        <taxon>Gammaproteobacteria</taxon>
        <taxon>Oceanospirillales</taxon>
        <taxon>Pelagibaculum</taxon>
    </lineage>
</organism>
<dbReference type="SUPFAM" id="SSF53335">
    <property type="entry name" value="S-adenosyl-L-methionine-dependent methyltransferases"/>
    <property type="match status" value="1"/>
</dbReference>
<feature type="binding site" evidence="1">
    <location>
        <position position="119"/>
    </location>
    <ligand>
        <name>S-adenosyl-L-methionine</name>
        <dbReference type="ChEBI" id="CHEBI:59789"/>
    </ligand>
</feature>
<feature type="binding site" evidence="1">
    <location>
        <position position="165"/>
    </location>
    <ligand>
        <name>S-adenosyl-L-methionine</name>
        <dbReference type="ChEBI" id="CHEBI:59789"/>
    </ligand>
</feature>
<keyword evidence="1 2" id="KW-0489">Methyltransferase</keyword>
<proteinExistence type="inferred from homology"/>
<protein>
    <recommendedName>
        <fullName evidence="1">Ribosomal RNA large subunit methyltransferase J</fullName>
        <ecNumber evidence="1">2.1.1.266</ecNumber>
    </recommendedName>
    <alternativeName>
        <fullName evidence="1">23S rRNA (adenine(2030)-N6)-methyltransferase</fullName>
    </alternativeName>
    <alternativeName>
        <fullName evidence="1">23S rRNA m6A2030 methyltransferase</fullName>
    </alternativeName>
</protein>
<dbReference type="Proteomes" id="UP000244906">
    <property type="component" value="Unassembled WGS sequence"/>
</dbReference>
<dbReference type="PANTHER" id="PTHR37426:SF1">
    <property type="entry name" value="RIBOSOMAL RNA LARGE SUBUNIT METHYLTRANSFERASE J"/>
    <property type="match status" value="1"/>
</dbReference>
<keyword evidence="1" id="KW-0698">rRNA processing</keyword>
<feature type="binding site" evidence="1">
    <location>
        <begin position="144"/>
        <end position="145"/>
    </location>
    <ligand>
        <name>S-adenosyl-L-methionine</name>
        <dbReference type="ChEBI" id="CHEBI:59789"/>
    </ligand>
</feature>
<reference evidence="2 3" key="1">
    <citation type="submission" date="2018-04" db="EMBL/GenBank/DDBJ databases">
        <title>Thalassorhabdus spongiae gen. nov., sp. nov., isolated from a marine sponge in South-West Iceland.</title>
        <authorList>
            <person name="Knobloch S."/>
            <person name="Daussin A."/>
            <person name="Johannsson R."/>
            <person name="Marteinsson V.T."/>
        </authorList>
    </citation>
    <scope>NUCLEOTIDE SEQUENCE [LARGE SCALE GENOMIC DNA]</scope>
    <source>
        <strain evidence="2 3">Hp12</strain>
    </source>
</reference>
<evidence type="ECO:0000256" key="1">
    <source>
        <dbReference type="HAMAP-Rule" id="MF_00934"/>
    </source>
</evidence>
<dbReference type="Gene3D" id="3.40.50.150">
    <property type="entry name" value="Vaccinia Virus protein VP39"/>
    <property type="match status" value="1"/>
</dbReference>
<dbReference type="AlphaFoldDB" id="A0A2V1GZK4"/>
<dbReference type="GO" id="GO:0070475">
    <property type="term" value="P:rRNA base methylation"/>
    <property type="evidence" value="ECO:0007669"/>
    <property type="project" value="UniProtKB-UniRule"/>
</dbReference>
<dbReference type="EMBL" id="QDDL01000005">
    <property type="protein sequence ID" value="PVZ68435.1"/>
    <property type="molecule type" value="Genomic_DNA"/>
</dbReference>
<dbReference type="GO" id="GO:0005829">
    <property type="term" value="C:cytosol"/>
    <property type="evidence" value="ECO:0007669"/>
    <property type="project" value="TreeGrafter"/>
</dbReference>
<gene>
    <name evidence="1" type="primary">rlmJ</name>
    <name evidence="2" type="ORF">DC094_13230</name>
</gene>
<dbReference type="GO" id="GO:0036307">
    <property type="term" value="F:23S rRNA (adenine(2030)-N(6))-methyltransferase activity"/>
    <property type="evidence" value="ECO:0007669"/>
    <property type="project" value="UniProtKB-UniRule"/>
</dbReference>
<comment type="function">
    <text evidence="1">Specifically methylates the adenine in position 2030 of 23S rRNA.</text>
</comment>
<sequence>MLSYRHSYHAGNHADLIKHLVQTLLIEKLKTKDKPFIYIDTHSGGGLYDLASEQANKTGEYHDGIAKLVNRGFSKSMPLPFAELVRELNADQKKLRFYPGSPLIAQKLLRPQDKLLLMELHSKEVEVLQKNLQGDRRTRVLNQDGFASLIGALPPKPARGMVLIDPSYELKEDYYHLVETITDSVKRWPTGTFAIWYPILGKQRDRSGWLLRKLEKICQSNLLVAELTVDEQQPEFGMHGSGMAIINAPYQLDQNIEKHLELIHPKIAKNVDGKKLGGWKIQWIKESN</sequence>
<feature type="binding site" evidence="1">
    <location>
        <position position="19"/>
    </location>
    <ligand>
        <name>S-adenosyl-L-methionine</name>
        <dbReference type="ChEBI" id="CHEBI:59789"/>
    </ligand>
</feature>
<comment type="similarity">
    <text evidence="1">Belongs to the RlmJ family.</text>
</comment>
<keyword evidence="1" id="KW-0694">RNA-binding</keyword>
<name>A0A2V1GZK4_9GAMM</name>
<comment type="catalytic activity">
    <reaction evidence="1">
        <text>adenosine(2030) in 23S rRNA + S-adenosyl-L-methionine = N(6)-methyladenosine(2030) in 23S rRNA + S-adenosyl-L-homocysteine + H(+)</text>
        <dbReference type="Rhea" id="RHEA:43736"/>
        <dbReference type="Rhea" id="RHEA-COMP:10668"/>
        <dbReference type="Rhea" id="RHEA-COMP:10669"/>
        <dbReference type="ChEBI" id="CHEBI:15378"/>
        <dbReference type="ChEBI" id="CHEBI:57856"/>
        <dbReference type="ChEBI" id="CHEBI:59789"/>
        <dbReference type="ChEBI" id="CHEBI:74411"/>
        <dbReference type="ChEBI" id="CHEBI:74449"/>
        <dbReference type="EC" id="2.1.1.266"/>
    </reaction>
</comment>
<feature type="active site" description="Proton acceptor" evidence="1">
    <location>
        <position position="165"/>
    </location>
</feature>
<keyword evidence="1 2" id="KW-0808">Transferase</keyword>
<dbReference type="HAMAP" id="MF_00934">
    <property type="entry name" value="23SrRNA_methyltr_J"/>
    <property type="match status" value="1"/>
</dbReference>
<evidence type="ECO:0000313" key="3">
    <source>
        <dbReference type="Proteomes" id="UP000244906"/>
    </source>
</evidence>
<dbReference type="Pfam" id="PF04378">
    <property type="entry name" value="RsmJ"/>
    <property type="match status" value="1"/>
</dbReference>
<dbReference type="InterPro" id="IPR007473">
    <property type="entry name" value="RlmJ"/>
</dbReference>
<feature type="binding site" evidence="1">
    <location>
        <position position="42"/>
    </location>
    <ligand>
        <name>S-adenosyl-L-methionine</name>
        <dbReference type="ChEBI" id="CHEBI:59789"/>
    </ligand>
</feature>
<dbReference type="PANTHER" id="PTHR37426">
    <property type="entry name" value="RIBOSOMAL RNA LARGE SUBUNIT METHYLTRANSFERASE J"/>
    <property type="match status" value="1"/>
</dbReference>
<evidence type="ECO:0000313" key="2">
    <source>
        <dbReference type="EMBL" id="PVZ68435.1"/>
    </source>
</evidence>